<reference evidence="2 3" key="1">
    <citation type="journal article" date="2020" name="Int. J. Syst. Evol. Microbiol.">
        <title>Paraburkholderia madseniana sp. nov., a phenolic acid-degrading bacterium isolated from acidic forest soil.</title>
        <authorList>
            <person name="Wilhelm R.C."/>
            <person name="Murphy S.J.L."/>
            <person name="Feriancek N.M."/>
            <person name="Karasz D.C."/>
            <person name="DeRito C.M."/>
            <person name="Newman J.D."/>
            <person name="Buckley D.H."/>
        </authorList>
    </citation>
    <scope>NUCLEOTIDE SEQUENCE [LARGE SCALE GENOMIC DNA]</scope>
    <source>
        <strain evidence="2 3">RP11</strain>
    </source>
</reference>
<feature type="compositionally biased region" description="Polar residues" evidence="1">
    <location>
        <begin position="123"/>
        <end position="133"/>
    </location>
</feature>
<gene>
    <name evidence="2" type="ORF">FSO04_42990</name>
</gene>
<dbReference type="GO" id="GO:0003677">
    <property type="term" value="F:DNA binding"/>
    <property type="evidence" value="ECO:0007669"/>
    <property type="project" value="InterPro"/>
</dbReference>
<dbReference type="RefSeq" id="WP_154567429.1">
    <property type="nucleotide sequence ID" value="NZ_VOSW01000165.1"/>
</dbReference>
<comment type="caution">
    <text evidence="2">The sequence shown here is derived from an EMBL/GenBank/DDBJ whole genome shotgun (WGS) entry which is preliminary data.</text>
</comment>
<dbReference type="AlphaFoldDB" id="A0A6N6W1W4"/>
<protein>
    <recommendedName>
        <fullName evidence="4">HTH luxR-type domain-containing protein</fullName>
    </recommendedName>
</protein>
<dbReference type="InterPro" id="IPR036388">
    <property type="entry name" value="WH-like_DNA-bd_sf"/>
</dbReference>
<sequence>MEQPVLVTSESGLAARHLVGQLFERGRIGHTNVHSVAHETYVVHLLAHTISSGAWFQKRFDVTLLEGEVCHLLLKGMADKQIAVLLNIKSTGPRKHVGNVVEELAVDSRWAIGLAVLNASHKASGSQGMSSGSRKAHLSGPHRSTGSPTY</sequence>
<dbReference type="Gene3D" id="1.10.10.10">
    <property type="entry name" value="Winged helix-like DNA-binding domain superfamily/Winged helix DNA-binding domain"/>
    <property type="match status" value="1"/>
</dbReference>
<dbReference type="Proteomes" id="UP000463700">
    <property type="component" value="Unassembled WGS sequence"/>
</dbReference>
<feature type="region of interest" description="Disordered" evidence="1">
    <location>
        <begin position="123"/>
        <end position="150"/>
    </location>
</feature>
<proteinExistence type="predicted"/>
<dbReference type="InterPro" id="IPR016032">
    <property type="entry name" value="Sig_transdc_resp-reg_C-effctor"/>
</dbReference>
<evidence type="ECO:0000256" key="1">
    <source>
        <dbReference type="SAM" id="MobiDB-lite"/>
    </source>
</evidence>
<organism evidence="2 3">
    <name type="scientific">Paraburkholderia madseniana</name>
    <dbReference type="NCBI Taxonomy" id="2599607"/>
    <lineage>
        <taxon>Bacteria</taxon>
        <taxon>Pseudomonadati</taxon>
        <taxon>Pseudomonadota</taxon>
        <taxon>Betaproteobacteria</taxon>
        <taxon>Burkholderiales</taxon>
        <taxon>Burkholderiaceae</taxon>
        <taxon>Paraburkholderia</taxon>
    </lineage>
</organism>
<name>A0A6N6W1W4_9BURK</name>
<dbReference type="EMBL" id="VOSW01000165">
    <property type="protein sequence ID" value="KAE8753838.1"/>
    <property type="molecule type" value="Genomic_DNA"/>
</dbReference>
<dbReference type="GO" id="GO:0006355">
    <property type="term" value="P:regulation of DNA-templated transcription"/>
    <property type="evidence" value="ECO:0007669"/>
    <property type="project" value="InterPro"/>
</dbReference>
<evidence type="ECO:0000313" key="2">
    <source>
        <dbReference type="EMBL" id="KAE8753838.1"/>
    </source>
</evidence>
<accession>A0A6N6W1W4</accession>
<dbReference type="OrthoDB" id="8642092at2"/>
<evidence type="ECO:0000313" key="3">
    <source>
        <dbReference type="Proteomes" id="UP000463700"/>
    </source>
</evidence>
<evidence type="ECO:0008006" key="4">
    <source>
        <dbReference type="Google" id="ProtNLM"/>
    </source>
</evidence>
<dbReference type="SUPFAM" id="SSF46894">
    <property type="entry name" value="C-terminal effector domain of the bipartite response regulators"/>
    <property type="match status" value="1"/>
</dbReference>